<gene>
    <name evidence="3" type="ORF">HPP92_016059</name>
    <name evidence="2" type="ORF">HPP92_016668</name>
</gene>
<feature type="compositionally biased region" description="Low complexity" evidence="1">
    <location>
        <begin position="8"/>
        <end position="17"/>
    </location>
</feature>
<name>A0A835QMX4_VANPL</name>
<dbReference type="PANTHER" id="PTHR31722">
    <property type="entry name" value="OS06G0675200 PROTEIN"/>
    <property type="match status" value="1"/>
</dbReference>
<organism evidence="3 5">
    <name type="scientific">Vanilla planifolia</name>
    <name type="common">Vanilla</name>
    <dbReference type="NCBI Taxonomy" id="51239"/>
    <lineage>
        <taxon>Eukaryota</taxon>
        <taxon>Viridiplantae</taxon>
        <taxon>Streptophyta</taxon>
        <taxon>Embryophyta</taxon>
        <taxon>Tracheophyta</taxon>
        <taxon>Spermatophyta</taxon>
        <taxon>Magnoliopsida</taxon>
        <taxon>Liliopsida</taxon>
        <taxon>Asparagales</taxon>
        <taxon>Orchidaceae</taxon>
        <taxon>Vanilloideae</taxon>
        <taxon>Vanilleae</taxon>
        <taxon>Vanilla</taxon>
    </lineage>
</organism>
<evidence type="ECO:0000313" key="4">
    <source>
        <dbReference type="Proteomes" id="UP000636800"/>
    </source>
</evidence>
<dbReference type="PANTHER" id="PTHR31722:SF0">
    <property type="entry name" value="OS06G0675200 PROTEIN"/>
    <property type="match status" value="1"/>
</dbReference>
<proteinExistence type="predicted"/>
<feature type="compositionally biased region" description="Low complexity" evidence="1">
    <location>
        <begin position="45"/>
        <end position="61"/>
    </location>
</feature>
<dbReference type="EMBL" id="JADCNM010000008">
    <property type="protein sequence ID" value="KAG0471513.1"/>
    <property type="molecule type" value="Genomic_DNA"/>
</dbReference>
<dbReference type="Proteomes" id="UP000636800">
    <property type="component" value="Unassembled WGS sequence"/>
</dbReference>
<keyword evidence="4" id="KW-1185">Reference proteome</keyword>
<accession>A0A835QMX4</accession>
<dbReference type="Proteomes" id="UP000639772">
    <property type="component" value="Unassembled WGS sequence"/>
</dbReference>
<dbReference type="EMBL" id="JADCNL010000008">
    <property type="protein sequence ID" value="KAG0469968.1"/>
    <property type="molecule type" value="Genomic_DNA"/>
</dbReference>
<dbReference type="OrthoDB" id="689767at2759"/>
<feature type="compositionally biased region" description="Polar residues" evidence="1">
    <location>
        <begin position="246"/>
        <end position="259"/>
    </location>
</feature>
<feature type="region of interest" description="Disordered" evidence="1">
    <location>
        <begin position="45"/>
        <end position="104"/>
    </location>
</feature>
<reference evidence="4 5" key="1">
    <citation type="journal article" date="2020" name="Nat. Food">
        <title>A phased Vanilla planifolia genome enables genetic improvement of flavour and production.</title>
        <authorList>
            <person name="Hasing T."/>
            <person name="Tang H."/>
            <person name="Brym M."/>
            <person name="Khazi F."/>
            <person name="Huang T."/>
            <person name="Chambers A.H."/>
        </authorList>
    </citation>
    <scope>NUCLEOTIDE SEQUENCE [LARGE SCALE GENOMIC DNA]</scope>
    <source>
        <tissue evidence="3">Leaf</tissue>
    </source>
</reference>
<feature type="region of interest" description="Disordered" evidence="1">
    <location>
        <begin position="1"/>
        <end position="32"/>
    </location>
</feature>
<evidence type="ECO:0000313" key="3">
    <source>
        <dbReference type="EMBL" id="KAG0471513.1"/>
    </source>
</evidence>
<protein>
    <submittedName>
        <fullName evidence="3">Uncharacterized protein</fullName>
    </submittedName>
</protein>
<evidence type="ECO:0000313" key="5">
    <source>
        <dbReference type="Proteomes" id="UP000639772"/>
    </source>
</evidence>
<comment type="caution">
    <text evidence="3">The sequence shown here is derived from an EMBL/GenBank/DDBJ whole genome shotgun (WGS) entry which is preliminary data.</text>
</comment>
<sequence>MDCPAPFKSSSSKSLKNLLHRNPRSPSKSYSSSCLPLLGDFDSDSAASSAGTSLSSSSSSSADHEDLPRLSLDSGRINSNSTFLCRNPPRARSANGRPLATRRQPSDLISGCSIAVRPIRPAPESVAEGYMAMKSAQGLLPRATGEDDDLAPLRCSAVDSPRLNASGKVIFQGIGRSSSSPSICNGFRRPRPRGMERSYSANVLVTPVLNVPVCTVRGTAKPVYAFGFGQLFSQQKKEKDGASPVKSLTCQTNGVAKRT</sequence>
<dbReference type="AlphaFoldDB" id="A0A835QMX4"/>
<evidence type="ECO:0000313" key="2">
    <source>
        <dbReference type="EMBL" id="KAG0469968.1"/>
    </source>
</evidence>
<feature type="region of interest" description="Disordered" evidence="1">
    <location>
        <begin position="236"/>
        <end position="259"/>
    </location>
</feature>
<evidence type="ECO:0000256" key="1">
    <source>
        <dbReference type="SAM" id="MobiDB-lite"/>
    </source>
</evidence>